<proteinExistence type="inferred from homology"/>
<name>A0A1Y5RSW5_9RHOB</name>
<dbReference type="Proteomes" id="UP000193827">
    <property type="component" value="Unassembled WGS sequence"/>
</dbReference>
<dbReference type="InterPro" id="IPR036291">
    <property type="entry name" value="NAD(P)-bd_dom_sf"/>
</dbReference>
<evidence type="ECO:0000256" key="2">
    <source>
        <dbReference type="ARBA" id="ARBA00023002"/>
    </source>
</evidence>
<comment type="similarity">
    <text evidence="1">Belongs to the pyrroline-5-carboxylate reductase family.</text>
</comment>
<evidence type="ECO:0000313" key="5">
    <source>
        <dbReference type="Proteomes" id="UP000193827"/>
    </source>
</evidence>
<dbReference type="EMBL" id="FWFL01000002">
    <property type="protein sequence ID" value="SLN23577.1"/>
    <property type="molecule type" value="Genomic_DNA"/>
</dbReference>
<dbReference type="GO" id="GO:0004735">
    <property type="term" value="F:pyrroline-5-carboxylate reductase activity"/>
    <property type="evidence" value="ECO:0007669"/>
    <property type="project" value="TreeGrafter"/>
</dbReference>
<keyword evidence="2" id="KW-0560">Oxidoreductase</keyword>
<dbReference type="SUPFAM" id="SSF51735">
    <property type="entry name" value="NAD(P)-binding Rossmann-fold domains"/>
    <property type="match status" value="1"/>
</dbReference>
<dbReference type="RefSeq" id="WP_085891291.1">
    <property type="nucleotide sequence ID" value="NZ_FWFL01000002.1"/>
</dbReference>
<feature type="domain" description="Pyrroline-5-carboxylate reductase catalytic N-terminal" evidence="3">
    <location>
        <begin position="3"/>
        <end position="92"/>
    </location>
</feature>
<dbReference type="InterPro" id="IPR028939">
    <property type="entry name" value="P5C_Rdtase_cat_N"/>
</dbReference>
<protein>
    <submittedName>
        <fullName evidence="4">Pyrroline-5-carboxylate reductase</fullName>
    </submittedName>
</protein>
<dbReference type="PANTHER" id="PTHR11645:SF0">
    <property type="entry name" value="PYRROLINE-5-CARBOXYLATE REDUCTASE 3"/>
    <property type="match status" value="1"/>
</dbReference>
<dbReference type="PANTHER" id="PTHR11645">
    <property type="entry name" value="PYRROLINE-5-CARBOXYLATE REDUCTASE"/>
    <property type="match status" value="1"/>
</dbReference>
<organism evidence="4 5">
    <name type="scientific">Roseovarius litorisediminis</name>
    <dbReference type="NCBI Taxonomy" id="1312363"/>
    <lineage>
        <taxon>Bacteria</taxon>
        <taxon>Pseudomonadati</taxon>
        <taxon>Pseudomonadota</taxon>
        <taxon>Alphaproteobacteria</taxon>
        <taxon>Rhodobacterales</taxon>
        <taxon>Roseobacteraceae</taxon>
        <taxon>Roseovarius</taxon>
    </lineage>
</organism>
<reference evidence="4 5" key="1">
    <citation type="submission" date="2017-03" db="EMBL/GenBank/DDBJ databases">
        <authorList>
            <person name="Afonso C.L."/>
            <person name="Miller P.J."/>
            <person name="Scott M.A."/>
            <person name="Spackman E."/>
            <person name="Goraichik I."/>
            <person name="Dimitrov K.M."/>
            <person name="Suarez D.L."/>
            <person name="Swayne D.E."/>
        </authorList>
    </citation>
    <scope>NUCLEOTIDE SEQUENCE [LARGE SCALE GENOMIC DNA]</scope>
    <source>
        <strain evidence="4 5">CECT 8287</strain>
    </source>
</reference>
<accession>A0A1Y5RSW5</accession>
<dbReference type="OrthoDB" id="9805754at2"/>
<evidence type="ECO:0000313" key="4">
    <source>
        <dbReference type="EMBL" id="SLN23577.1"/>
    </source>
</evidence>
<dbReference type="Pfam" id="PF03807">
    <property type="entry name" value="F420_oxidored"/>
    <property type="match status" value="1"/>
</dbReference>
<keyword evidence="5" id="KW-1185">Reference proteome</keyword>
<evidence type="ECO:0000259" key="3">
    <source>
        <dbReference type="Pfam" id="PF03807"/>
    </source>
</evidence>
<gene>
    <name evidence="4" type="ORF">PEL8287_01061</name>
</gene>
<sequence length="254" mass="26816">MNRVGFLGTGHIAAPMARVLARKNFSVTVSKRNPQVAAGLVADGLGIRVASNQGVVDASDVVFLCLRPAVWADAVAGLTWRDDQQIVSVMSGVTLAEIAQACPPVTKISATIPYGFVEQGNCPLPVVGDPSAVQALFGDENPVLPQTEETALRYFFAASALVSGVLEMLETSGDWLAGQIGDADQAEVYVANMVTGVLSNMDKSRAGRLADEKWALATPNTLNLQMVEGLKRDGAFDQLPSLLNQISASMEKNA</sequence>
<dbReference type="AlphaFoldDB" id="A0A1Y5RSW5"/>
<dbReference type="GO" id="GO:0055129">
    <property type="term" value="P:L-proline biosynthetic process"/>
    <property type="evidence" value="ECO:0007669"/>
    <property type="project" value="TreeGrafter"/>
</dbReference>
<dbReference type="Gene3D" id="3.40.50.720">
    <property type="entry name" value="NAD(P)-binding Rossmann-like Domain"/>
    <property type="match status" value="1"/>
</dbReference>
<evidence type="ECO:0000256" key="1">
    <source>
        <dbReference type="ARBA" id="ARBA00005525"/>
    </source>
</evidence>